<dbReference type="GO" id="GO:0005912">
    <property type="term" value="C:adherens junction"/>
    <property type="evidence" value="ECO:0007669"/>
    <property type="project" value="TreeGrafter"/>
</dbReference>
<dbReference type="InParanoid" id="A0A6J1X6G7"/>
<dbReference type="SMART" id="SM00364">
    <property type="entry name" value="LRR_BAC"/>
    <property type="match status" value="8"/>
</dbReference>
<organism evidence="5 6">
    <name type="scientific">Galleria mellonella</name>
    <name type="common">Greater wax moth</name>
    <dbReference type="NCBI Taxonomy" id="7137"/>
    <lineage>
        <taxon>Eukaryota</taxon>
        <taxon>Metazoa</taxon>
        <taxon>Ecdysozoa</taxon>
        <taxon>Arthropoda</taxon>
        <taxon>Hexapoda</taxon>
        <taxon>Insecta</taxon>
        <taxon>Pterygota</taxon>
        <taxon>Neoptera</taxon>
        <taxon>Endopterygota</taxon>
        <taxon>Lepidoptera</taxon>
        <taxon>Glossata</taxon>
        <taxon>Ditrysia</taxon>
        <taxon>Pyraloidea</taxon>
        <taxon>Pyralidae</taxon>
        <taxon>Galleriinae</taxon>
        <taxon>Galleria</taxon>
    </lineage>
</organism>
<feature type="domain" description="Disease resistance R13L4/SHOC-2-like LRR" evidence="4">
    <location>
        <begin position="263"/>
        <end position="344"/>
    </location>
</feature>
<dbReference type="AlphaFoldDB" id="A0A6J1X6G7"/>
<dbReference type="Pfam" id="PF13855">
    <property type="entry name" value="LRR_8"/>
    <property type="match status" value="1"/>
</dbReference>
<keyword evidence="5" id="KW-1185">Reference proteome</keyword>
<dbReference type="InterPro" id="IPR001611">
    <property type="entry name" value="Leu-rich_rpt"/>
</dbReference>
<evidence type="ECO:0000256" key="3">
    <source>
        <dbReference type="SAM" id="MobiDB-lite"/>
    </source>
</evidence>
<dbReference type="GO" id="GO:0045197">
    <property type="term" value="P:establishment or maintenance of epithelial cell apical/basal polarity"/>
    <property type="evidence" value="ECO:0007669"/>
    <property type="project" value="TreeGrafter"/>
</dbReference>
<dbReference type="Gene3D" id="3.80.10.10">
    <property type="entry name" value="Ribonuclease Inhibitor"/>
    <property type="match status" value="2"/>
</dbReference>
<proteinExistence type="predicted"/>
<dbReference type="RefSeq" id="XP_026761842.2">
    <property type="nucleotide sequence ID" value="XM_026906041.3"/>
</dbReference>
<name>A0A6J1X6G7_GALME</name>
<protein>
    <submittedName>
        <fullName evidence="6">Leucine-rich repeat-containing protein 1</fullName>
    </submittedName>
</protein>
<evidence type="ECO:0000313" key="5">
    <source>
        <dbReference type="Proteomes" id="UP001652740"/>
    </source>
</evidence>
<evidence type="ECO:0000256" key="2">
    <source>
        <dbReference type="ARBA" id="ARBA00022737"/>
    </source>
</evidence>
<dbReference type="PROSITE" id="PS51450">
    <property type="entry name" value="LRR"/>
    <property type="match status" value="4"/>
</dbReference>
<dbReference type="GO" id="GO:0014069">
    <property type="term" value="C:postsynaptic density"/>
    <property type="evidence" value="ECO:0007669"/>
    <property type="project" value="TreeGrafter"/>
</dbReference>
<dbReference type="GO" id="GO:0098887">
    <property type="term" value="P:neurotransmitter receptor transport, endosome to postsynaptic membrane"/>
    <property type="evidence" value="ECO:0007669"/>
    <property type="project" value="TreeGrafter"/>
</dbReference>
<dbReference type="GO" id="GO:0019901">
    <property type="term" value="F:protein kinase binding"/>
    <property type="evidence" value="ECO:0007669"/>
    <property type="project" value="TreeGrafter"/>
</dbReference>
<evidence type="ECO:0000256" key="1">
    <source>
        <dbReference type="ARBA" id="ARBA00022614"/>
    </source>
</evidence>
<evidence type="ECO:0000259" key="4">
    <source>
        <dbReference type="Pfam" id="PF23598"/>
    </source>
</evidence>
<sequence length="917" mass="103951">MPFDFLCCVRPGVEDVVELDYSHQSLTDVPSDVFVYERTLETLYCQSNRISELPRQLFMCHGLKRLDISDNELQAIPTAVSSLVNLQYLNISRNTLASIPDTMKALKYLMFLDLSVNPLEKLPDAVTNLIALQELYLNDTYLEYLPGNFGRLASLRILELRDNYLMILPKSLSRSTDLLRLDIGQNEFQQFPEVIGRFTKLRELWMDSNSLTNIPAAIKPLQNLIHLEASNNMIEEIAPEIGYCTKLVDLSLSINSLTQLPDSIGQLNNLTTLKLDNNRLYSIPDSIGQLTNLEELMLMCNYLDKIPSSIGLLRKLQYLNIDDNMLRMIPPEIGSCTKLSVLSLRANKLTKIPPEIGHLCSLRVLNLVRNSLSCLPQSLLNCDNLVALWLSENQSKPLVPMHSEVDPHTYEQVLTCFLFPQVPLTPIEMKTTDNEYKPENENVQPPVRHISFVDMKAIPKVPEKPGQLRRAPTPYPKELRALAKHARNIHKDGAQDVSPPMQNAVHIKAAKITPTLQQRFASDNKKEIENVTKDNIDGVPQDALKLSVYDNLPIENAYDKPLELSNEIDTTYKSVDHALYPENNVNSNSDCKLENANHYILSQRHYNTKSNENYATKQDLDRINAPISQNIYSVHTVEHKSYPVNSDNNYRSNLEETHRLQRLSLASQDRRSNNEMVLSPNFEETSYNSRIVDSIPQFDPMYPRKDHIVSHPAPESKYRENIYDSEPFTRSKEKNFNQRNYDTYNYNPRGSRDLPGPRIHTVSQVVSSTTMPNLSNYNNMYSVQGVDGPHYATTMHQTSPNANFYSGVPSSPTYVSSQSPELYSPTGHTNTTNPYRMTNTPLVSDDGSYSHMNSPTSQNMYDLYDTMPTSSNPPSVISHRNSPSGVSEPVYGRGQPPPYHIAAPYTKHAQYFNGTGG</sequence>
<dbReference type="GeneID" id="113520647"/>
<gene>
    <name evidence="6" type="primary">LOC113520647</name>
</gene>
<keyword evidence="2" id="KW-0677">Repeat</keyword>
<dbReference type="InterPro" id="IPR003591">
    <property type="entry name" value="Leu-rich_rpt_typical-subtyp"/>
</dbReference>
<feature type="region of interest" description="Disordered" evidence="3">
    <location>
        <begin position="867"/>
        <end position="897"/>
    </location>
</feature>
<dbReference type="InterPro" id="IPR050614">
    <property type="entry name" value="Synaptic_Scaffolding_LAP-MAGUK"/>
</dbReference>
<dbReference type="PANTHER" id="PTHR23119:SF50">
    <property type="entry name" value="PDZ DOMAIN-CONTAINING PROTEIN"/>
    <property type="match status" value="1"/>
</dbReference>
<dbReference type="GO" id="GO:0045211">
    <property type="term" value="C:postsynaptic membrane"/>
    <property type="evidence" value="ECO:0007669"/>
    <property type="project" value="TreeGrafter"/>
</dbReference>
<accession>A0A6J1X6G7</accession>
<evidence type="ECO:0000313" key="6">
    <source>
        <dbReference type="RefSeq" id="XP_026761842.2"/>
    </source>
</evidence>
<dbReference type="SUPFAM" id="SSF52058">
    <property type="entry name" value="L domain-like"/>
    <property type="match status" value="2"/>
</dbReference>
<dbReference type="Pfam" id="PF23598">
    <property type="entry name" value="LRR_14"/>
    <property type="match status" value="1"/>
</dbReference>
<feature type="compositionally biased region" description="Polar residues" evidence="3">
    <location>
        <begin position="867"/>
        <end position="885"/>
    </location>
</feature>
<dbReference type="PANTHER" id="PTHR23119">
    <property type="entry name" value="DISCS LARGE"/>
    <property type="match status" value="1"/>
</dbReference>
<reference evidence="6" key="1">
    <citation type="submission" date="2025-08" db="UniProtKB">
        <authorList>
            <consortium name="RefSeq"/>
        </authorList>
    </citation>
    <scope>IDENTIFICATION</scope>
    <source>
        <tissue evidence="6">Whole larvae</tissue>
    </source>
</reference>
<dbReference type="GO" id="GO:0043113">
    <property type="term" value="P:receptor clustering"/>
    <property type="evidence" value="ECO:0007669"/>
    <property type="project" value="TreeGrafter"/>
</dbReference>
<dbReference type="SMART" id="SM00369">
    <property type="entry name" value="LRR_TYP"/>
    <property type="match status" value="12"/>
</dbReference>
<dbReference type="GO" id="GO:0016323">
    <property type="term" value="C:basolateral plasma membrane"/>
    <property type="evidence" value="ECO:0007669"/>
    <property type="project" value="TreeGrafter"/>
</dbReference>
<feature type="region of interest" description="Disordered" evidence="3">
    <location>
        <begin position="816"/>
        <end position="836"/>
    </location>
</feature>
<keyword evidence="1" id="KW-0433">Leucine-rich repeat</keyword>
<dbReference type="KEGG" id="gmw:113520647"/>
<dbReference type="GO" id="GO:0098968">
    <property type="term" value="P:neurotransmitter receptor transport postsynaptic membrane to endosome"/>
    <property type="evidence" value="ECO:0007669"/>
    <property type="project" value="TreeGrafter"/>
</dbReference>
<dbReference type="Proteomes" id="UP001652740">
    <property type="component" value="Unplaced"/>
</dbReference>
<dbReference type="InterPro" id="IPR055414">
    <property type="entry name" value="LRR_R13L4/SHOC2-like"/>
</dbReference>
<dbReference type="InterPro" id="IPR032675">
    <property type="entry name" value="LRR_dom_sf"/>
</dbReference>
<dbReference type="GO" id="GO:0098609">
    <property type="term" value="P:cell-cell adhesion"/>
    <property type="evidence" value="ECO:0007669"/>
    <property type="project" value="TreeGrafter"/>
</dbReference>